<dbReference type="PANTHER" id="PTHR33164:SF106">
    <property type="entry name" value="TRANSCRIPTIONAL REGULATORY PROTEIN"/>
    <property type="match status" value="1"/>
</dbReference>
<dbReference type="InterPro" id="IPR000835">
    <property type="entry name" value="HTH_MarR-typ"/>
</dbReference>
<proteinExistence type="predicted"/>
<evidence type="ECO:0000256" key="1">
    <source>
        <dbReference type="SAM" id="MobiDB-lite"/>
    </source>
</evidence>
<reference evidence="4" key="1">
    <citation type="submission" date="2023-07" db="EMBL/GenBank/DDBJ databases">
        <title>30 novel species of actinomycetes from the DSMZ collection.</title>
        <authorList>
            <person name="Nouioui I."/>
        </authorList>
    </citation>
    <scope>NUCLEOTIDE SEQUENCE [LARGE SCALE GENOMIC DNA]</scope>
    <source>
        <strain evidence="4">DSM 41979</strain>
    </source>
</reference>
<feature type="domain" description="HTH marR-type" evidence="2">
    <location>
        <begin position="33"/>
        <end position="131"/>
    </location>
</feature>
<dbReference type="PANTHER" id="PTHR33164">
    <property type="entry name" value="TRANSCRIPTIONAL REGULATOR, MARR FAMILY"/>
    <property type="match status" value="1"/>
</dbReference>
<keyword evidence="4" id="KW-1185">Reference proteome</keyword>
<comment type="caution">
    <text evidence="3">The sequence shown here is derived from an EMBL/GenBank/DDBJ whole genome shotgun (WGS) entry which is preliminary data.</text>
</comment>
<dbReference type="SMART" id="SM00347">
    <property type="entry name" value="HTH_MARR"/>
    <property type="match status" value="1"/>
</dbReference>
<dbReference type="EMBL" id="JAVRET010000014">
    <property type="protein sequence ID" value="MDT0409135.1"/>
    <property type="molecule type" value="Genomic_DNA"/>
</dbReference>
<dbReference type="SUPFAM" id="SSF46785">
    <property type="entry name" value="Winged helix' DNA-binding domain"/>
    <property type="match status" value="1"/>
</dbReference>
<evidence type="ECO:0000259" key="2">
    <source>
        <dbReference type="SMART" id="SM00347"/>
    </source>
</evidence>
<sequence>MEEAGHEGVAARRERLMESLRTYGSHYAELSRRFAAWLGLHSTDATAVLEIAAAEERGTPLSPARLSERIPLSTGATTALLNRLEAAGHITRVREHSDRRVVTLRSGGHIQERADEFFGPLAARLDTTMARWSPHVLEEFEAFMAELNSTVDTHLAEQGTAGPEATPPPARGTGGGGTTRAGQDRSMPG</sequence>
<dbReference type="Gene3D" id="1.10.10.10">
    <property type="entry name" value="Winged helix-like DNA-binding domain superfamily/Winged helix DNA-binding domain"/>
    <property type="match status" value="1"/>
</dbReference>
<dbReference type="InterPro" id="IPR036390">
    <property type="entry name" value="WH_DNA-bd_sf"/>
</dbReference>
<gene>
    <name evidence="3" type="ORF">RM698_08715</name>
</gene>
<dbReference type="Proteomes" id="UP001183610">
    <property type="component" value="Unassembled WGS sequence"/>
</dbReference>
<name>A0ABU2QXQ1_9ACTN</name>
<evidence type="ECO:0000313" key="4">
    <source>
        <dbReference type="Proteomes" id="UP001183610"/>
    </source>
</evidence>
<organism evidence="3 4">
    <name type="scientific">Streptomyces evansiae</name>
    <dbReference type="NCBI Taxonomy" id="3075535"/>
    <lineage>
        <taxon>Bacteria</taxon>
        <taxon>Bacillati</taxon>
        <taxon>Actinomycetota</taxon>
        <taxon>Actinomycetes</taxon>
        <taxon>Kitasatosporales</taxon>
        <taxon>Streptomycetaceae</taxon>
        <taxon>Streptomyces</taxon>
    </lineage>
</organism>
<dbReference type="Pfam" id="PF12802">
    <property type="entry name" value="MarR_2"/>
    <property type="match status" value="1"/>
</dbReference>
<dbReference type="InterPro" id="IPR039422">
    <property type="entry name" value="MarR/SlyA-like"/>
</dbReference>
<accession>A0ABU2QXQ1</accession>
<dbReference type="RefSeq" id="WP_010267623.1">
    <property type="nucleotide sequence ID" value="NZ_JAVRET010000014.1"/>
</dbReference>
<dbReference type="InterPro" id="IPR036388">
    <property type="entry name" value="WH-like_DNA-bd_sf"/>
</dbReference>
<evidence type="ECO:0000313" key="3">
    <source>
        <dbReference type="EMBL" id="MDT0409135.1"/>
    </source>
</evidence>
<protein>
    <submittedName>
        <fullName evidence="3">MarR family transcriptional regulator</fullName>
    </submittedName>
</protein>
<feature type="region of interest" description="Disordered" evidence="1">
    <location>
        <begin position="157"/>
        <end position="189"/>
    </location>
</feature>